<accession>A0A919P514</accession>
<evidence type="ECO:0000313" key="1">
    <source>
        <dbReference type="EMBL" id="GIG21751.1"/>
    </source>
</evidence>
<reference evidence="1" key="1">
    <citation type="submission" date="2021-01" db="EMBL/GenBank/DDBJ databases">
        <title>Whole genome shotgun sequence of Cellulomonas chitinilytica NBRC 110799.</title>
        <authorList>
            <person name="Komaki H."/>
            <person name="Tamura T."/>
        </authorList>
    </citation>
    <scope>NUCLEOTIDE SEQUENCE</scope>
    <source>
        <strain evidence="1">NBRC 110799</strain>
    </source>
</reference>
<dbReference type="Proteomes" id="UP000632740">
    <property type="component" value="Unassembled WGS sequence"/>
</dbReference>
<dbReference type="RefSeq" id="WP_203754642.1">
    <property type="nucleotide sequence ID" value="NZ_BONK01000008.1"/>
</dbReference>
<evidence type="ECO:0000313" key="2">
    <source>
        <dbReference type="Proteomes" id="UP000632740"/>
    </source>
</evidence>
<dbReference type="EMBL" id="BONK01000008">
    <property type="protein sequence ID" value="GIG21751.1"/>
    <property type="molecule type" value="Genomic_DNA"/>
</dbReference>
<name>A0A919P514_9CELL</name>
<organism evidence="1 2">
    <name type="scientific">Cellulomonas chitinilytica</name>
    <dbReference type="NCBI Taxonomy" id="398759"/>
    <lineage>
        <taxon>Bacteria</taxon>
        <taxon>Bacillati</taxon>
        <taxon>Actinomycetota</taxon>
        <taxon>Actinomycetes</taxon>
        <taxon>Micrococcales</taxon>
        <taxon>Cellulomonadaceae</taxon>
        <taxon>Cellulomonas</taxon>
    </lineage>
</organism>
<gene>
    <name evidence="1" type="ORF">Cch01nite_24750</name>
</gene>
<protein>
    <submittedName>
        <fullName evidence="1">Uncharacterized protein</fullName>
    </submittedName>
</protein>
<dbReference type="AlphaFoldDB" id="A0A919P514"/>
<comment type="caution">
    <text evidence="1">The sequence shown here is derived from an EMBL/GenBank/DDBJ whole genome shotgun (WGS) entry which is preliminary data.</text>
</comment>
<keyword evidence="2" id="KW-1185">Reference proteome</keyword>
<sequence length="129" mass="14590">MSNEEQGTPPPQTVPDWARRIVPGTFDRRVLQHTFWLSVRGEVQALDELSTSDLLCIVDGLGKQAVWLYGCELIDTYIGLRIAHEQGHASREELLADLGLPTIVDLSASEWLETTTLIRAVRRHLQDRE</sequence>
<proteinExistence type="predicted"/>